<reference evidence="1" key="1">
    <citation type="submission" date="2019-08" db="EMBL/GenBank/DDBJ databases">
        <authorList>
            <person name="Kucharzyk K."/>
            <person name="Murdoch R.W."/>
            <person name="Higgins S."/>
            <person name="Loffler F."/>
        </authorList>
    </citation>
    <scope>NUCLEOTIDE SEQUENCE</scope>
</reference>
<name>A0A645CFS2_9ZZZZ</name>
<gene>
    <name evidence="1" type="ORF">SDC9_122833</name>
</gene>
<proteinExistence type="predicted"/>
<comment type="caution">
    <text evidence="1">The sequence shown here is derived from an EMBL/GenBank/DDBJ whole genome shotgun (WGS) entry which is preliminary data.</text>
</comment>
<sequence>MGSVIVVDNFYLAQIKIDELCEFFNFTFVPNQYGANKSVLHSGFERLQYRFVLCRCDSNSSLGFLLGFFCKLS</sequence>
<dbReference type="AlphaFoldDB" id="A0A645CFS2"/>
<protein>
    <submittedName>
        <fullName evidence="1">Uncharacterized protein</fullName>
    </submittedName>
</protein>
<accession>A0A645CFS2</accession>
<dbReference type="EMBL" id="VSSQ01026899">
    <property type="protein sequence ID" value="MPM75839.1"/>
    <property type="molecule type" value="Genomic_DNA"/>
</dbReference>
<organism evidence="1">
    <name type="scientific">bioreactor metagenome</name>
    <dbReference type="NCBI Taxonomy" id="1076179"/>
    <lineage>
        <taxon>unclassified sequences</taxon>
        <taxon>metagenomes</taxon>
        <taxon>ecological metagenomes</taxon>
    </lineage>
</organism>
<evidence type="ECO:0000313" key="1">
    <source>
        <dbReference type="EMBL" id="MPM75839.1"/>
    </source>
</evidence>